<evidence type="ECO:0000313" key="3">
    <source>
        <dbReference type="Proteomes" id="UP000480684"/>
    </source>
</evidence>
<dbReference type="RefSeq" id="WP_163677699.1">
    <property type="nucleotide sequence ID" value="NZ_JAAIYP010000035.1"/>
</dbReference>
<evidence type="ECO:0000259" key="1">
    <source>
        <dbReference type="Pfam" id="PF21741"/>
    </source>
</evidence>
<sequence length="113" mass="12561">MMESLPVFIGVTVIFMGGCAFMAGQALANTWRPMWQVFPYAIGLALADRFLCFALFEAPLLSLPGFLADAAELTAVTLGTYRMTQARRMVTQYPWLYRRAGLFGWRPVGGAEE</sequence>
<proteinExistence type="predicted"/>
<dbReference type="Proteomes" id="UP000480684">
    <property type="component" value="Unassembled WGS sequence"/>
</dbReference>
<dbReference type="InterPro" id="IPR049201">
    <property type="entry name" value="DUF6867"/>
</dbReference>
<keyword evidence="3" id="KW-1185">Reference proteome</keyword>
<dbReference type="AlphaFoldDB" id="A0A7C9QTA3"/>
<feature type="domain" description="DUF6867" evidence="1">
    <location>
        <begin position="4"/>
        <end position="106"/>
    </location>
</feature>
<gene>
    <name evidence="2" type="ORF">G4223_08255</name>
</gene>
<dbReference type="EMBL" id="JAAIYP010000035">
    <property type="protein sequence ID" value="NFV80100.1"/>
    <property type="molecule type" value="Genomic_DNA"/>
</dbReference>
<protein>
    <recommendedName>
        <fullName evidence="1">DUF6867 domain-containing protein</fullName>
    </recommendedName>
</protein>
<dbReference type="Pfam" id="PF21741">
    <property type="entry name" value="DUF6867"/>
    <property type="match status" value="1"/>
</dbReference>
<organism evidence="2 3">
    <name type="scientific">Magnetospirillum aberrantis SpK</name>
    <dbReference type="NCBI Taxonomy" id="908842"/>
    <lineage>
        <taxon>Bacteria</taxon>
        <taxon>Pseudomonadati</taxon>
        <taxon>Pseudomonadota</taxon>
        <taxon>Alphaproteobacteria</taxon>
        <taxon>Rhodospirillales</taxon>
        <taxon>Rhodospirillaceae</taxon>
        <taxon>Magnetospirillum</taxon>
    </lineage>
</organism>
<comment type="caution">
    <text evidence="2">The sequence shown here is derived from an EMBL/GenBank/DDBJ whole genome shotgun (WGS) entry which is preliminary data.</text>
</comment>
<reference evidence="2 3" key="1">
    <citation type="submission" date="2020-02" db="EMBL/GenBank/DDBJ databases">
        <authorList>
            <person name="Dziuba M."/>
            <person name="Kuznetsov B."/>
            <person name="Mardanov A."/>
            <person name="Ravin N."/>
            <person name="Grouzdev D."/>
        </authorList>
    </citation>
    <scope>NUCLEOTIDE SEQUENCE [LARGE SCALE GENOMIC DNA]</scope>
    <source>
        <strain evidence="2 3">SpK</strain>
    </source>
</reference>
<evidence type="ECO:0000313" key="2">
    <source>
        <dbReference type="EMBL" id="NFV80100.1"/>
    </source>
</evidence>
<accession>A0A7C9QTA3</accession>
<name>A0A7C9QTA3_9PROT</name>